<evidence type="ECO:0000256" key="10">
    <source>
        <dbReference type="SAM" id="Phobius"/>
    </source>
</evidence>
<keyword evidence="10" id="KW-0812">Transmembrane</keyword>
<comment type="domain">
    <text evidence="9">The N-terminal domain does not have lytic activity and probably modulates enzymatic activity. The C-terminal domain is the catalytic active domain.</text>
</comment>
<comment type="caution">
    <text evidence="9">Lacks conserved residue(s) required for the propagation of feature annotation.</text>
</comment>
<evidence type="ECO:0000256" key="4">
    <source>
        <dbReference type="ARBA" id="ARBA00022729"/>
    </source>
</evidence>
<dbReference type="SMART" id="SM00062">
    <property type="entry name" value="PBPb"/>
    <property type="match status" value="1"/>
</dbReference>
<evidence type="ECO:0000259" key="11">
    <source>
        <dbReference type="SMART" id="SM00062"/>
    </source>
</evidence>
<feature type="domain" description="Solute-binding protein family 3/N-terminal" evidence="11">
    <location>
        <begin position="44"/>
        <end position="268"/>
    </location>
</feature>
<evidence type="ECO:0000256" key="3">
    <source>
        <dbReference type="ARBA" id="ARBA00010333"/>
    </source>
</evidence>
<evidence type="ECO:0000256" key="2">
    <source>
        <dbReference type="ARBA" id="ARBA00007734"/>
    </source>
</evidence>
<proteinExistence type="inferred from homology"/>
<dbReference type="PROSITE" id="PS00922">
    <property type="entry name" value="TRANSGLYCOSYLASE"/>
    <property type="match status" value="1"/>
</dbReference>
<feature type="transmembrane region" description="Helical" evidence="10">
    <location>
        <begin position="6"/>
        <end position="28"/>
    </location>
</feature>
<dbReference type="Gene3D" id="1.10.530.10">
    <property type="match status" value="1"/>
</dbReference>
<evidence type="ECO:0000313" key="13">
    <source>
        <dbReference type="Proteomes" id="UP000697802"/>
    </source>
</evidence>
<evidence type="ECO:0000256" key="6">
    <source>
        <dbReference type="ARBA" id="ARBA00023237"/>
    </source>
</evidence>
<dbReference type="InterPro" id="IPR001638">
    <property type="entry name" value="Solute-binding_3/MltF_N"/>
</dbReference>
<organism evidence="12 13">
    <name type="scientific">Photorhabdus tasmaniensis</name>
    <dbReference type="NCBI Taxonomy" id="1004159"/>
    <lineage>
        <taxon>Bacteria</taxon>
        <taxon>Pseudomonadati</taxon>
        <taxon>Pseudomonadota</taxon>
        <taxon>Gammaproteobacteria</taxon>
        <taxon>Enterobacterales</taxon>
        <taxon>Morganellaceae</taxon>
        <taxon>Photorhabdus</taxon>
    </lineage>
</organism>
<comment type="similarity">
    <text evidence="2">Belongs to the transglycosylase Slt family.</text>
</comment>
<dbReference type="RefSeq" id="WP_133814866.1">
    <property type="nucleotide sequence ID" value="NZ_CAWPIF010000003.1"/>
</dbReference>
<evidence type="ECO:0000256" key="5">
    <source>
        <dbReference type="ARBA" id="ARBA00023136"/>
    </source>
</evidence>
<evidence type="ECO:0000256" key="7">
    <source>
        <dbReference type="ARBA" id="ARBA00023239"/>
    </source>
</evidence>
<feature type="region of interest" description="LT domain" evidence="9">
    <location>
        <begin position="269"/>
        <end position="474"/>
    </location>
</feature>
<dbReference type="Pfam" id="PF00497">
    <property type="entry name" value="SBP_bac_3"/>
    <property type="match status" value="1"/>
</dbReference>
<keyword evidence="10" id="KW-1133">Transmembrane helix</keyword>
<accession>A0ABX0GDQ7</accession>
<dbReference type="CDD" id="cd01009">
    <property type="entry name" value="PBP2_YfhD_N"/>
    <property type="match status" value="1"/>
</dbReference>
<keyword evidence="4 9" id="KW-0732">Signal</keyword>
<dbReference type="InterPro" id="IPR008258">
    <property type="entry name" value="Transglycosylase_SLT_dom_1"/>
</dbReference>
<name>A0ABX0GDQ7_9GAMM</name>
<dbReference type="HAMAP" id="MF_02016">
    <property type="entry name" value="MltF"/>
    <property type="match status" value="1"/>
</dbReference>
<keyword evidence="5 9" id="KW-0472">Membrane</keyword>
<evidence type="ECO:0000256" key="8">
    <source>
        <dbReference type="ARBA" id="ARBA00023316"/>
    </source>
</evidence>
<reference evidence="12 13" key="1">
    <citation type="submission" date="2018-02" db="EMBL/GenBank/DDBJ databases">
        <authorList>
            <person name="Machado R.A."/>
        </authorList>
    </citation>
    <scope>NUCLEOTIDE SEQUENCE [LARGE SCALE GENOMIC DNA]</scope>
    <source>
        <strain evidence="12 13">T327</strain>
    </source>
</reference>
<dbReference type="PANTHER" id="PTHR35936:SF32">
    <property type="entry name" value="MEMBRANE-BOUND LYTIC MUREIN TRANSGLYCOSYLASE F"/>
    <property type="match status" value="1"/>
</dbReference>
<dbReference type="Proteomes" id="UP000697802">
    <property type="component" value="Unassembled WGS sequence"/>
</dbReference>
<dbReference type="Gene3D" id="3.40.190.10">
    <property type="entry name" value="Periplasmic binding protein-like II"/>
    <property type="match status" value="2"/>
</dbReference>
<dbReference type="EMBL" id="PUJU01000003">
    <property type="protein sequence ID" value="NHB86468.1"/>
    <property type="molecule type" value="Genomic_DNA"/>
</dbReference>
<comment type="similarity">
    <text evidence="3">Belongs to the bacterial solute-binding protein 3 family.</text>
</comment>
<dbReference type="InterPro" id="IPR000189">
    <property type="entry name" value="Transglyc_AS"/>
</dbReference>
<comment type="function">
    <text evidence="9">Murein-degrading enzyme that degrades murein glycan strands and insoluble, high-molecular weight murein sacculi, with the concomitant formation of a 1,6-anhydromuramoyl product. Lytic transglycosylases (LTs) play an integral role in the metabolism of the peptidoglycan (PG) sacculus. Their lytic action creates space within the PG sacculus to allow for its expansion as well as for the insertion of various structures such as secretion systems and flagella.</text>
</comment>
<dbReference type="InterPro" id="IPR023703">
    <property type="entry name" value="MltF"/>
</dbReference>
<sequence length="474" mass="54708">MNNIKINYFVIIVIALFSAAIISLNISWPNKQQEQINRIVTRGELRISTISSPLIHLTSKKEPNGFDYELAKRFADYLGVKLEIKFRKNFNQLFDDLEKGDADFLAAGLTYNEERLEQTRTGPAYYSVSQQLIYRKGTPRPRSFKDLKGKLLVTSGSAHVNTLKKIKEESYPELEWDETQQYNTRELLELVSEGKLDYTLGDSINVALQQRTHPNLAIAFDISEDNPLTWYLKRIDDYSLYAAMLDFFSQMTEEDVMPRLEEKYFGHVGSFDYFDTLSFLSAIDHILPTYQPLFEKYSGEISWQLLAAIAWQESHWDPQATSPTGVRGLMMLTSPTAKGLGVIDRLDPEESIRGGAIYLQNLMKRLPENIPKDERIWFALAAYNMGYGHMLDARKLTASQKGNPNSWLDVKARIPLLSQKKYYTNTTYGYARGHEAYRYVENIRRYQLSLVGYLQAKENRKKLISQEEKTKINN</sequence>
<dbReference type="CDD" id="cd13403">
    <property type="entry name" value="MLTF-like"/>
    <property type="match status" value="1"/>
</dbReference>
<dbReference type="EC" id="4.2.2.n1" evidence="9"/>
<comment type="subcellular location">
    <subcellularLocation>
        <location evidence="9">Cell outer membrane</location>
        <topology evidence="9">Peripheral membrane protein</topology>
    </subcellularLocation>
    <text evidence="9">Attached to the inner leaflet of the outer membrane.</text>
</comment>
<evidence type="ECO:0000256" key="1">
    <source>
        <dbReference type="ARBA" id="ARBA00001420"/>
    </source>
</evidence>
<keyword evidence="8 9" id="KW-0961">Cell wall biogenesis/degradation</keyword>
<protein>
    <recommendedName>
        <fullName evidence="9">Membrane-bound lytic murein transglycosylase F</fullName>
        <ecNumber evidence="9">4.2.2.n1</ecNumber>
    </recommendedName>
    <alternativeName>
        <fullName evidence="9">Murein lyase F</fullName>
    </alternativeName>
</protein>
<evidence type="ECO:0000313" key="12">
    <source>
        <dbReference type="EMBL" id="NHB86468.1"/>
    </source>
</evidence>
<comment type="similarity">
    <text evidence="9">In the C-terminal section; belongs to the transglycosylase Slt family.</text>
</comment>
<dbReference type="Pfam" id="PF01464">
    <property type="entry name" value="SLT"/>
    <property type="match status" value="1"/>
</dbReference>
<dbReference type="PANTHER" id="PTHR35936">
    <property type="entry name" value="MEMBRANE-BOUND LYTIC MUREIN TRANSGLYCOSYLASE F"/>
    <property type="match status" value="1"/>
</dbReference>
<comment type="catalytic activity">
    <reaction evidence="1 9">
        <text>Exolytic cleavage of the (1-&gt;4)-beta-glycosidic linkage between N-acetylmuramic acid (MurNAc) and N-acetylglucosamine (GlcNAc) residues in peptidoglycan, from either the reducing or the non-reducing ends of the peptidoglycan chains, with concomitant formation of a 1,6-anhydrobond in the MurNAc residue.</text>
        <dbReference type="EC" id="4.2.2.n1"/>
    </reaction>
</comment>
<dbReference type="NCBIfam" id="NF008112">
    <property type="entry name" value="PRK10859.1"/>
    <property type="match status" value="1"/>
</dbReference>
<evidence type="ECO:0000256" key="9">
    <source>
        <dbReference type="HAMAP-Rule" id="MF_02016"/>
    </source>
</evidence>
<feature type="active site" evidence="9">
    <location>
        <position position="313"/>
    </location>
</feature>
<dbReference type="SUPFAM" id="SSF53850">
    <property type="entry name" value="Periplasmic binding protein-like II"/>
    <property type="match status" value="1"/>
</dbReference>
<keyword evidence="6 9" id="KW-0998">Cell outer membrane</keyword>
<dbReference type="SUPFAM" id="SSF53955">
    <property type="entry name" value="Lysozyme-like"/>
    <property type="match status" value="1"/>
</dbReference>
<comment type="caution">
    <text evidence="12">The sequence shown here is derived from an EMBL/GenBank/DDBJ whole genome shotgun (WGS) entry which is preliminary data.</text>
</comment>
<keyword evidence="7 9" id="KW-0456">Lyase</keyword>
<dbReference type="InterPro" id="IPR023346">
    <property type="entry name" value="Lysozyme-like_dom_sf"/>
</dbReference>
<keyword evidence="13" id="KW-1185">Reference proteome</keyword>
<gene>
    <name evidence="9" type="primary">mltF</name>
    <name evidence="12" type="ORF">C5471_01555</name>
</gene>
<comment type="similarity">
    <text evidence="9">In the N-terminal section; belongs to the bacterial solute-binding protein 3 family.</text>
</comment>